<dbReference type="PROSITE" id="PS51918">
    <property type="entry name" value="RADICAL_SAM"/>
    <property type="match status" value="1"/>
</dbReference>
<dbReference type="Pfam" id="PF04055">
    <property type="entry name" value="Radical_SAM"/>
    <property type="match status" value="1"/>
</dbReference>
<keyword evidence="7" id="KW-1185">Reference proteome</keyword>
<evidence type="ECO:0000256" key="4">
    <source>
        <dbReference type="ARBA" id="ARBA00023014"/>
    </source>
</evidence>
<dbReference type="Gene3D" id="3.20.20.70">
    <property type="entry name" value="Aldolase class I"/>
    <property type="match status" value="1"/>
</dbReference>
<evidence type="ECO:0000313" key="7">
    <source>
        <dbReference type="Proteomes" id="UP000294257"/>
    </source>
</evidence>
<dbReference type="SUPFAM" id="SSF102114">
    <property type="entry name" value="Radical SAM enzymes"/>
    <property type="match status" value="1"/>
</dbReference>
<evidence type="ECO:0000256" key="1">
    <source>
        <dbReference type="ARBA" id="ARBA00022691"/>
    </source>
</evidence>
<evidence type="ECO:0000256" key="3">
    <source>
        <dbReference type="ARBA" id="ARBA00023004"/>
    </source>
</evidence>
<reference evidence="6 7" key="1">
    <citation type="submission" date="2019-02" db="EMBL/GenBank/DDBJ databases">
        <title>Genomic Encyclopedia of Type Strains, Phase IV (KMG-IV): sequencing the most valuable type-strain genomes for metagenomic binning, comparative biology and taxonomic classification.</title>
        <authorList>
            <person name="Goeker M."/>
        </authorList>
    </citation>
    <scope>NUCLEOTIDE SEQUENCE [LARGE SCALE GENOMIC DNA]</scope>
    <source>
        <strain evidence="6 7">DSM 101727</strain>
    </source>
</reference>
<proteinExistence type="predicted"/>
<evidence type="ECO:0000256" key="2">
    <source>
        <dbReference type="ARBA" id="ARBA00022723"/>
    </source>
</evidence>
<dbReference type="InterPro" id="IPR058240">
    <property type="entry name" value="rSAM_sf"/>
</dbReference>
<keyword evidence="3" id="KW-0408">Iron</keyword>
<keyword evidence="1" id="KW-0949">S-adenosyl-L-methionine</keyword>
<dbReference type="PANTHER" id="PTHR11228:SF34">
    <property type="entry name" value="TUNGSTEN-CONTAINING ALDEHYDE FERREDOXIN OXIDOREDUCTASE COFACTOR MODIFYING PROTEIN"/>
    <property type="match status" value="1"/>
</dbReference>
<dbReference type="Proteomes" id="UP000294257">
    <property type="component" value="Unassembled WGS sequence"/>
</dbReference>
<dbReference type="InterPro" id="IPR050377">
    <property type="entry name" value="Radical_SAM_PqqE_MftC-like"/>
</dbReference>
<evidence type="ECO:0000259" key="5">
    <source>
        <dbReference type="PROSITE" id="PS51918"/>
    </source>
</evidence>
<name>A0A4V2ESG4_9PSEU</name>
<gene>
    <name evidence="6" type="ORF">EV193_10538</name>
</gene>
<protein>
    <submittedName>
        <fullName evidence="6">Cyclic pyranopterin phosphate synthase</fullName>
    </submittedName>
</protein>
<keyword evidence="2" id="KW-0479">Metal-binding</keyword>
<keyword evidence="4" id="KW-0411">Iron-sulfur</keyword>
<dbReference type="GO" id="GO:0051536">
    <property type="term" value="F:iron-sulfur cluster binding"/>
    <property type="evidence" value="ECO:0007669"/>
    <property type="project" value="UniProtKB-KW"/>
</dbReference>
<feature type="domain" description="Radical SAM core" evidence="5">
    <location>
        <begin position="10"/>
        <end position="262"/>
    </location>
</feature>
<dbReference type="AlphaFoldDB" id="A0A4V2ESG4"/>
<dbReference type="GO" id="GO:0046872">
    <property type="term" value="F:metal ion binding"/>
    <property type="evidence" value="ECO:0007669"/>
    <property type="project" value="UniProtKB-KW"/>
</dbReference>
<accession>A0A4V2ESG4</accession>
<dbReference type="PANTHER" id="PTHR11228">
    <property type="entry name" value="RADICAL SAM DOMAIN PROTEIN"/>
    <property type="match status" value="1"/>
</dbReference>
<dbReference type="InterPro" id="IPR007197">
    <property type="entry name" value="rSAM"/>
</dbReference>
<sequence length="360" mass="39214">MSATAVPTFITPDSTLRVKIIDACGLTCTFCHNEGTPVTADNLGRDAGEFTATGRTGRVSIYAASNGATFLSAPVPADDEFATVLSQLRDALGFTELHLTGGEPTLHPALAKLTAIAAAAGYQVCMTSNGEHGAQVIPRCATAGMDRVNFSIFGTTAEELAEVQHARYHNPERAQRKISALRAAIAACVEHGVKANANIVVLDHSHAPRVHRLLDEYAPELSVRLLNSLDHGQESIDAIEQILAERGARPEAHYVTAGVSGSRTAYQLPDGRQVWLKHIRPLRLPDTCAGCRFNNDTDCQEGFYGVRLYRDRAGRYQVGVCIQRMDLCLPLNEFLTSPLPQEILALRTREYRQLPGQRTR</sequence>
<dbReference type="GO" id="GO:0003824">
    <property type="term" value="F:catalytic activity"/>
    <property type="evidence" value="ECO:0007669"/>
    <property type="project" value="InterPro"/>
</dbReference>
<dbReference type="EMBL" id="SGWQ01000005">
    <property type="protein sequence ID" value="RZS37483.1"/>
    <property type="molecule type" value="Genomic_DNA"/>
</dbReference>
<organism evidence="6 7">
    <name type="scientific">Herbihabitans rhizosphaerae</name>
    <dbReference type="NCBI Taxonomy" id="1872711"/>
    <lineage>
        <taxon>Bacteria</taxon>
        <taxon>Bacillati</taxon>
        <taxon>Actinomycetota</taxon>
        <taxon>Actinomycetes</taxon>
        <taxon>Pseudonocardiales</taxon>
        <taxon>Pseudonocardiaceae</taxon>
        <taxon>Herbihabitans</taxon>
    </lineage>
</organism>
<dbReference type="InterPro" id="IPR013785">
    <property type="entry name" value="Aldolase_TIM"/>
</dbReference>
<dbReference type="SFLD" id="SFLDG01067">
    <property type="entry name" value="SPASM/twitch_domain_containing"/>
    <property type="match status" value="1"/>
</dbReference>
<dbReference type="SFLD" id="SFLDS00029">
    <property type="entry name" value="Radical_SAM"/>
    <property type="match status" value="1"/>
</dbReference>
<comment type="caution">
    <text evidence="6">The sequence shown here is derived from an EMBL/GenBank/DDBJ whole genome shotgun (WGS) entry which is preliminary data.</text>
</comment>
<evidence type="ECO:0000313" key="6">
    <source>
        <dbReference type="EMBL" id="RZS37483.1"/>
    </source>
</evidence>